<accession>A0ABR7RBV2</accession>
<dbReference type="InterPro" id="IPR028973">
    <property type="entry name" value="PhnB-like"/>
</dbReference>
<protein>
    <submittedName>
        <fullName evidence="2">VOC family protein</fullName>
    </submittedName>
</protein>
<evidence type="ECO:0000313" key="2">
    <source>
        <dbReference type="EMBL" id="MBC9178920.1"/>
    </source>
</evidence>
<dbReference type="Gene3D" id="3.10.180.10">
    <property type="entry name" value="2,3-Dihydroxybiphenyl 1,2-Dioxygenase, domain 1"/>
    <property type="match status" value="1"/>
</dbReference>
<reference evidence="2 3" key="1">
    <citation type="journal article" date="2009" name="Int. J. Syst. Evol. Microbiol.">
        <title>Transfer of Teichococcus ludipueritiae and Muricoccus roseus to the genus Roseomonas, as Roseomonas ludipueritiae comb. nov. and Roseomonas rosea comb. nov., respectively, and emended description of the genus Roseomonas.</title>
        <authorList>
            <person name="Sanchez-Porro C."/>
            <person name="Gallego V."/>
            <person name="Busse H.J."/>
            <person name="Kampfer P."/>
            <person name="Ventosa A."/>
        </authorList>
    </citation>
    <scope>NUCLEOTIDE SEQUENCE [LARGE SCALE GENOMIC DNA]</scope>
    <source>
        <strain evidence="2 3">DSM 14915</strain>
    </source>
</reference>
<dbReference type="Pfam" id="PF06983">
    <property type="entry name" value="3-dmu-9_3-mt"/>
    <property type="match status" value="1"/>
</dbReference>
<dbReference type="CDD" id="cd06588">
    <property type="entry name" value="PhnB_like"/>
    <property type="match status" value="1"/>
</dbReference>
<dbReference type="Proteomes" id="UP000603940">
    <property type="component" value="Unassembled WGS sequence"/>
</dbReference>
<dbReference type="PANTHER" id="PTHR33990">
    <property type="entry name" value="PROTEIN YJDN-RELATED"/>
    <property type="match status" value="1"/>
</dbReference>
<organism evidence="2 3">
    <name type="scientific">Pseudoroseomonas ludipueritiae</name>
    <dbReference type="NCBI Taxonomy" id="198093"/>
    <lineage>
        <taxon>Bacteria</taxon>
        <taxon>Pseudomonadati</taxon>
        <taxon>Pseudomonadota</taxon>
        <taxon>Alphaproteobacteria</taxon>
        <taxon>Acetobacterales</taxon>
        <taxon>Acetobacteraceae</taxon>
        <taxon>Pseudoroseomonas</taxon>
    </lineage>
</organism>
<dbReference type="RefSeq" id="WP_187779985.1">
    <property type="nucleotide sequence ID" value="NZ_JACTUZ010000106.1"/>
</dbReference>
<feature type="domain" description="PhnB-like" evidence="1">
    <location>
        <begin position="5"/>
        <end position="132"/>
    </location>
</feature>
<keyword evidence="3" id="KW-1185">Reference proteome</keyword>
<proteinExistence type="predicted"/>
<dbReference type="SUPFAM" id="SSF54593">
    <property type="entry name" value="Glyoxalase/Bleomycin resistance protein/Dihydroxybiphenyl dioxygenase"/>
    <property type="match status" value="1"/>
</dbReference>
<comment type="caution">
    <text evidence="2">The sequence shown here is derived from an EMBL/GenBank/DDBJ whole genome shotgun (WGS) entry which is preliminary data.</text>
</comment>
<evidence type="ECO:0000313" key="3">
    <source>
        <dbReference type="Proteomes" id="UP000603940"/>
    </source>
</evidence>
<dbReference type="EMBL" id="JACTUZ010000106">
    <property type="protein sequence ID" value="MBC9178920.1"/>
    <property type="molecule type" value="Genomic_DNA"/>
</dbReference>
<dbReference type="InterPro" id="IPR029068">
    <property type="entry name" value="Glyas_Bleomycin-R_OHBP_Dase"/>
</dbReference>
<dbReference type="PANTHER" id="PTHR33990:SF1">
    <property type="entry name" value="PROTEIN YJDN"/>
    <property type="match status" value="1"/>
</dbReference>
<sequence>MTFTVTTHLNFSGHARAALDFYARVFDGERVLMTYEKMGQADAAAAPDHIMWGQVVSKDGFRIMAFDVRKDQEFDAGKNAFYVALSGSSIDDNKARWSLLAEGATILQDLAPTQWSPLFGMLIDRFGITWVVDVTTDDLQ</sequence>
<name>A0ABR7RBV2_9PROT</name>
<evidence type="ECO:0000259" key="1">
    <source>
        <dbReference type="Pfam" id="PF06983"/>
    </source>
</evidence>
<gene>
    <name evidence="2" type="ORF">IBL25_18405</name>
</gene>